<accession>A0A0F9LU49</accession>
<proteinExistence type="predicted"/>
<organism evidence="2">
    <name type="scientific">marine sediment metagenome</name>
    <dbReference type="NCBI Taxonomy" id="412755"/>
    <lineage>
        <taxon>unclassified sequences</taxon>
        <taxon>metagenomes</taxon>
        <taxon>ecological metagenomes</taxon>
    </lineage>
</organism>
<comment type="caution">
    <text evidence="2">The sequence shown here is derived from an EMBL/GenBank/DDBJ whole genome shotgun (WGS) entry which is preliminary data.</text>
</comment>
<reference evidence="2" key="1">
    <citation type="journal article" date="2015" name="Nature">
        <title>Complex archaea that bridge the gap between prokaryotes and eukaryotes.</title>
        <authorList>
            <person name="Spang A."/>
            <person name="Saw J.H."/>
            <person name="Jorgensen S.L."/>
            <person name="Zaremba-Niedzwiedzka K."/>
            <person name="Martijn J."/>
            <person name="Lind A.E."/>
            <person name="van Eijk R."/>
            <person name="Schleper C."/>
            <person name="Guy L."/>
            <person name="Ettema T.J."/>
        </authorList>
    </citation>
    <scope>NUCLEOTIDE SEQUENCE</scope>
</reference>
<feature type="domain" description="Transposase IS4-like" evidence="1">
    <location>
        <begin position="177"/>
        <end position="330"/>
    </location>
</feature>
<protein>
    <recommendedName>
        <fullName evidence="1">Transposase IS4-like domain-containing protein</fullName>
    </recommendedName>
</protein>
<dbReference type="Pfam" id="PF01609">
    <property type="entry name" value="DDE_Tnp_1"/>
    <property type="match status" value="1"/>
</dbReference>
<dbReference type="AlphaFoldDB" id="A0A0F9LU49"/>
<evidence type="ECO:0000313" key="2">
    <source>
        <dbReference type="EMBL" id="KKM67835.1"/>
    </source>
</evidence>
<dbReference type="GO" id="GO:0004803">
    <property type="term" value="F:transposase activity"/>
    <property type="evidence" value="ECO:0007669"/>
    <property type="project" value="InterPro"/>
</dbReference>
<name>A0A0F9LU49_9ZZZZ</name>
<dbReference type="InterPro" id="IPR002559">
    <property type="entry name" value="Transposase_11"/>
</dbReference>
<sequence length="361" mass="41942">MRLNKTKSNKWKKGVRGVKQLEMVKYMEEDKPKKTYKQQWSAYNLAQTNEFTMFQDILIELIDSLIEVRKPLWKNGRPFMDIKDMIFCCVTKCYYGKSSRRNTGYLALAKGRDYIKRVPHFNTVLNYYRKPAMTQLLTHLIEQSGIPLKEIEENFVTDSSGFSTSIYSRWFNVRLGKDSERRQYKKAHLTSGAKTNVVTAVSITEGYYHDSPQFEGLVKTTAKNFNMKTMAADGAYSSRHHHNLISSVGAIPYIMFRKDATRRAKGSLVYKRMFEMFQKHRQEFLDVYHTRSNSESVFSMIKRKFGTHLYCKSEMGQINELLCLILAHNLCVLIQELFENNTVLNFKDCDGIVVKSGCCAV</sequence>
<dbReference type="GO" id="GO:0003677">
    <property type="term" value="F:DNA binding"/>
    <property type="evidence" value="ECO:0007669"/>
    <property type="project" value="InterPro"/>
</dbReference>
<gene>
    <name evidence="2" type="ORF">LCGC14_1467090</name>
</gene>
<evidence type="ECO:0000259" key="1">
    <source>
        <dbReference type="Pfam" id="PF01609"/>
    </source>
</evidence>
<dbReference type="EMBL" id="LAZR01010279">
    <property type="protein sequence ID" value="KKM67835.1"/>
    <property type="molecule type" value="Genomic_DNA"/>
</dbReference>
<dbReference type="GO" id="GO:0006313">
    <property type="term" value="P:DNA transposition"/>
    <property type="evidence" value="ECO:0007669"/>
    <property type="project" value="InterPro"/>
</dbReference>